<accession>A0A2I0KWM2</accession>
<evidence type="ECO:0000313" key="1">
    <source>
        <dbReference type="EMBL" id="PKI72849.1"/>
    </source>
</evidence>
<dbReference type="EMBL" id="PGOL01000307">
    <property type="protein sequence ID" value="PKI72849.1"/>
    <property type="molecule type" value="Genomic_DNA"/>
</dbReference>
<organism evidence="1 2">
    <name type="scientific">Punica granatum</name>
    <name type="common">Pomegranate</name>
    <dbReference type="NCBI Taxonomy" id="22663"/>
    <lineage>
        <taxon>Eukaryota</taxon>
        <taxon>Viridiplantae</taxon>
        <taxon>Streptophyta</taxon>
        <taxon>Embryophyta</taxon>
        <taxon>Tracheophyta</taxon>
        <taxon>Spermatophyta</taxon>
        <taxon>Magnoliopsida</taxon>
        <taxon>eudicotyledons</taxon>
        <taxon>Gunneridae</taxon>
        <taxon>Pentapetalae</taxon>
        <taxon>rosids</taxon>
        <taxon>malvids</taxon>
        <taxon>Myrtales</taxon>
        <taxon>Lythraceae</taxon>
        <taxon>Punica</taxon>
    </lineage>
</organism>
<keyword evidence="2" id="KW-1185">Reference proteome</keyword>
<dbReference type="Proteomes" id="UP000233551">
    <property type="component" value="Unassembled WGS sequence"/>
</dbReference>
<reference evidence="1 2" key="1">
    <citation type="submission" date="2017-11" db="EMBL/GenBank/DDBJ databases">
        <title>De-novo sequencing of pomegranate (Punica granatum L.) genome.</title>
        <authorList>
            <person name="Akparov Z."/>
            <person name="Amiraslanov A."/>
            <person name="Hajiyeva S."/>
            <person name="Abbasov M."/>
            <person name="Kaur K."/>
            <person name="Hamwieh A."/>
            <person name="Solovyev V."/>
            <person name="Salamov A."/>
            <person name="Braich B."/>
            <person name="Kosarev P."/>
            <person name="Mahmoud A."/>
            <person name="Hajiyev E."/>
            <person name="Babayeva S."/>
            <person name="Izzatullayeva V."/>
            <person name="Mammadov A."/>
            <person name="Mammadov A."/>
            <person name="Sharifova S."/>
            <person name="Ojaghi J."/>
            <person name="Eynullazada K."/>
            <person name="Bayramov B."/>
            <person name="Abdulazimova A."/>
            <person name="Shahmuradov I."/>
        </authorList>
    </citation>
    <scope>NUCLEOTIDE SEQUENCE [LARGE SCALE GENOMIC DNA]</scope>
    <source>
        <strain evidence="2">cv. AG2017</strain>
        <tissue evidence="1">Leaf</tissue>
    </source>
</reference>
<sequence length="106" mass="11482">MVQRDLTMVAQTCGIGGVDSKLRQRPSPMVAASSSLSKVALPLSDGPTDSDGGTELLCRVGSGRVGSTHHRHTMRSSSQIWGYLHLPAHFLVHFSPIPWKVGDRDF</sequence>
<name>A0A2I0KWM2_PUNGR</name>
<evidence type="ECO:0000313" key="2">
    <source>
        <dbReference type="Proteomes" id="UP000233551"/>
    </source>
</evidence>
<dbReference type="AlphaFoldDB" id="A0A2I0KWM2"/>
<protein>
    <submittedName>
        <fullName evidence="1">Uncharacterized protein</fullName>
    </submittedName>
</protein>
<proteinExistence type="predicted"/>
<gene>
    <name evidence="1" type="ORF">CRG98_006774</name>
</gene>
<comment type="caution">
    <text evidence="1">The sequence shown here is derived from an EMBL/GenBank/DDBJ whole genome shotgun (WGS) entry which is preliminary data.</text>
</comment>